<organism evidence="2 3">
    <name type="scientific">Solidesulfovibrio fructosivorans JJ]</name>
    <dbReference type="NCBI Taxonomy" id="596151"/>
    <lineage>
        <taxon>Bacteria</taxon>
        <taxon>Pseudomonadati</taxon>
        <taxon>Thermodesulfobacteriota</taxon>
        <taxon>Desulfovibrionia</taxon>
        <taxon>Desulfovibrionales</taxon>
        <taxon>Desulfovibrionaceae</taxon>
        <taxon>Solidesulfovibrio</taxon>
    </lineage>
</organism>
<accession>E1JV93</accession>
<dbReference type="Proteomes" id="UP000006250">
    <property type="component" value="Unassembled WGS sequence"/>
</dbReference>
<comment type="caution">
    <text evidence="2">The sequence shown here is derived from an EMBL/GenBank/DDBJ whole genome shotgun (WGS) entry which is preliminary data.</text>
</comment>
<feature type="transmembrane region" description="Helical" evidence="1">
    <location>
        <begin position="54"/>
        <end position="73"/>
    </location>
</feature>
<dbReference type="OrthoDB" id="5449050at2"/>
<keyword evidence="1" id="KW-0472">Membrane</keyword>
<evidence type="ECO:0000256" key="1">
    <source>
        <dbReference type="SAM" id="Phobius"/>
    </source>
</evidence>
<sequence length="217" mass="25984">MSPLHPIPHTSPDKALRRCTQALILTLCVEGISWPFDSYEFIIFSHLPPILYDWLPFLLSFTVISTELYSVFLPIRYFRKARFRLLYQFFIVLLAHSIISHTNPSFTNIHSYHAFRKNEREYIAKSYCSGKLPLGRGDCERYVRLPQKWQALSLMSDHVDIECYTMRPQALFYTRWGFFSYWEALLYRFDGSYPDDPLILRSYKITRLDDHWFYIVH</sequence>
<keyword evidence="1" id="KW-1133">Transmembrane helix</keyword>
<protein>
    <submittedName>
        <fullName evidence="2">Uncharacterized protein</fullName>
    </submittedName>
</protein>
<evidence type="ECO:0000313" key="2">
    <source>
        <dbReference type="EMBL" id="EFL51687.1"/>
    </source>
</evidence>
<evidence type="ECO:0000313" key="3">
    <source>
        <dbReference type="Proteomes" id="UP000006250"/>
    </source>
</evidence>
<dbReference type="EMBL" id="AECZ01000008">
    <property type="protein sequence ID" value="EFL51687.1"/>
    <property type="molecule type" value="Genomic_DNA"/>
</dbReference>
<feature type="transmembrane region" description="Helical" evidence="1">
    <location>
        <begin position="85"/>
        <end position="102"/>
    </location>
</feature>
<dbReference type="AlphaFoldDB" id="E1JV93"/>
<name>E1JV93_SOLFR</name>
<keyword evidence="3" id="KW-1185">Reference proteome</keyword>
<reference evidence="2 3" key="1">
    <citation type="submission" date="2010-08" db="EMBL/GenBank/DDBJ databases">
        <title>The draft genome of Desulfovibrio fructosovorans JJ.</title>
        <authorList>
            <consortium name="US DOE Joint Genome Institute (JGI-PGF)"/>
            <person name="Lucas S."/>
            <person name="Copeland A."/>
            <person name="Lapidus A."/>
            <person name="Cheng J.-F."/>
            <person name="Bruce D."/>
            <person name="Goodwin L."/>
            <person name="Pitluck S."/>
            <person name="Land M.L."/>
            <person name="Hauser L."/>
            <person name="Chang Y.-J."/>
            <person name="Jeffries C."/>
            <person name="Wall J.D."/>
            <person name="Stahl D.A."/>
            <person name="Arkin A.P."/>
            <person name="Dehal P."/>
            <person name="Stolyar S.M."/>
            <person name="Hazen T.C."/>
            <person name="Woyke T.J."/>
        </authorList>
    </citation>
    <scope>NUCLEOTIDE SEQUENCE [LARGE SCALE GENOMIC DNA]</scope>
    <source>
        <strain evidence="2 3">JJ</strain>
    </source>
</reference>
<gene>
    <name evidence="2" type="ORF">DesfrDRAFT_1542</name>
</gene>
<proteinExistence type="predicted"/>
<keyword evidence="1" id="KW-0812">Transmembrane</keyword>
<dbReference type="eggNOG" id="ENOG5032JH4">
    <property type="taxonomic scope" value="Bacteria"/>
</dbReference>